<reference evidence="1" key="1">
    <citation type="submission" date="2023-07" db="EMBL/GenBank/DDBJ databases">
        <title>Black Yeasts Isolated from many extreme environments.</title>
        <authorList>
            <person name="Coleine C."/>
            <person name="Stajich J.E."/>
            <person name="Selbmann L."/>
        </authorList>
    </citation>
    <scope>NUCLEOTIDE SEQUENCE</scope>
    <source>
        <strain evidence="1">CCFEE 5714</strain>
    </source>
</reference>
<dbReference type="Proteomes" id="UP001281147">
    <property type="component" value="Unassembled WGS sequence"/>
</dbReference>
<protein>
    <submittedName>
        <fullName evidence="1">I-AAA protease yme1</fullName>
    </submittedName>
</protein>
<evidence type="ECO:0000313" key="2">
    <source>
        <dbReference type="Proteomes" id="UP001281147"/>
    </source>
</evidence>
<evidence type="ECO:0000313" key="1">
    <source>
        <dbReference type="EMBL" id="KAK3718118.1"/>
    </source>
</evidence>
<keyword evidence="1" id="KW-0378">Hydrolase</keyword>
<dbReference type="EMBL" id="JAUTXU010000033">
    <property type="protein sequence ID" value="KAK3718118.1"/>
    <property type="molecule type" value="Genomic_DNA"/>
</dbReference>
<proteinExistence type="predicted"/>
<name>A0ACC3NJV9_9PEZI</name>
<keyword evidence="1" id="KW-0645">Protease</keyword>
<gene>
    <name evidence="1" type="primary">YME1_2</name>
    <name evidence="1" type="ORF">LTR37_005233</name>
</gene>
<comment type="caution">
    <text evidence="1">The sequence shown here is derived from an EMBL/GenBank/DDBJ whole genome shotgun (WGS) entry which is preliminary data.</text>
</comment>
<organism evidence="1 2">
    <name type="scientific">Vermiconidia calcicola</name>
    <dbReference type="NCBI Taxonomy" id="1690605"/>
    <lineage>
        <taxon>Eukaryota</taxon>
        <taxon>Fungi</taxon>
        <taxon>Dikarya</taxon>
        <taxon>Ascomycota</taxon>
        <taxon>Pezizomycotina</taxon>
        <taxon>Dothideomycetes</taxon>
        <taxon>Dothideomycetidae</taxon>
        <taxon>Mycosphaerellales</taxon>
        <taxon>Extremaceae</taxon>
        <taxon>Vermiconidia</taxon>
    </lineage>
</organism>
<keyword evidence="2" id="KW-1185">Reference proteome</keyword>
<sequence>MGEDQLNVLLFGLGAIGGFYAFILGRNEKVSLSVAARSNYESVKKNGLRVESDNHGRHDVKIAHVLRSPSEAKQPFEYIVVASKAIDPGSTPPLFKDVADERTTFVLIQNGVGNEDPFRDFYPKCSIISCVTWVGAIQKTPGVVTHTKNEDMQMGLLANADLDQSLEKTRLDEFASLLKNGGTVFSVEENIQIKRWEKVVWNAAWNPITTLTMIDTQTWLKSSPEAMEATKRLMREMIDVAQRCGVPVEYELVDRLLDKVLGMAGVYSSMYVDMKENRPMEVEIILGTAVKRAKEFGMDIPVLGAVYSLVTAIDQRIRNGKA</sequence>
<accession>A0ACC3NJV9</accession>